<reference evidence="5" key="1">
    <citation type="journal article" date="2019" name="Toxins">
        <title>Detection of Abrin-Like and Prepropulchellin-Like Toxin Genes and Transcripts Using Whole Genome Sequencing and Full-Length Transcript Sequencing of Abrus precatorius.</title>
        <authorList>
            <person name="Hovde B.T."/>
            <person name="Daligault H.E."/>
            <person name="Hanschen E.R."/>
            <person name="Kunde Y.A."/>
            <person name="Johnson M.B."/>
            <person name="Starkenburg S.R."/>
            <person name="Johnson S.L."/>
        </authorList>
    </citation>
    <scope>NUCLEOTIDE SEQUENCE [LARGE SCALE GENOMIC DNA]</scope>
</reference>
<organism evidence="5 6">
    <name type="scientific">Abrus precatorius</name>
    <name type="common">Indian licorice</name>
    <name type="synonym">Glycine abrus</name>
    <dbReference type="NCBI Taxonomy" id="3816"/>
    <lineage>
        <taxon>Eukaryota</taxon>
        <taxon>Viridiplantae</taxon>
        <taxon>Streptophyta</taxon>
        <taxon>Embryophyta</taxon>
        <taxon>Tracheophyta</taxon>
        <taxon>Spermatophyta</taxon>
        <taxon>Magnoliopsida</taxon>
        <taxon>eudicotyledons</taxon>
        <taxon>Gunneridae</taxon>
        <taxon>Pentapetalae</taxon>
        <taxon>rosids</taxon>
        <taxon>fabids</taxon>
        <taxon>Fabales</taxon>
        <taxon>Fabaceae</taxon>
        <taxon>Papilionoideae</taxon>
        <taxon>50 kb inversion clade</taxon>
        <taxon>NPAAA clade</taxon>
        <taxon>indigoferoid/millettioid clade</taxon>
        <taxon>Abreae</taxon>
        <taxon>Abrus</taxon>
    </lineage>
</organism>
<evidence type="ECO:0000313" key="5">
    <source>
        <dbReference type="Proteomes" id="UP000694853"/>
    </source>
</evidence>
<dbReference type="PANTHER" id="PTHR31471">
    <property type="entry name" value="OS02G0116800 PROTEIN"/>
    <property type="match status" value="1"/>
</dbReference>
<dbReference type="GeneID" id="113868970"/>
<keyword evidence="5" id="KW-1185">Reference proteome</keyword>
<feature type="compositionally biased region" description="Low complexity" evidence="3">
    <location>
        <begin position="240"/>
        <end position="251"/>
    </location>
</feature>
<feature type="region of interest" description="Disordered" evidence="3">
    <location>
        <begin position="86"/>
        <end position="105"/>
    </location>
</feature>
<feature type="compositionally biased region" description="Basic and acidic residues" evidence="3">
    <location>
        <begin position="204"/>
        <end position="215"/>
    </location>
</feature>
<dbReference type="KEGG" id="aprc:113868970"/>
<proteinExistence type="inferred from homology"/>
<gene>
    <name evidence="6" type="primary">LOC113868970</name>
</gene>
<protein>
    <submittedName>
        <fullName evidence="6">Uncharacterized protein LOC113868970</fullName>
    </submittedName>
</protein>
<feature type="domain" description="Remorin C-terminal" evidence="4">
    <location>
        <begin position="306"/>
        <end position="381"/>
    </location>
</feature>
<dbReference type="PANTHER" id="PTHR31471:SF100">
    <property type="entry name" value="CARBOXY-TERMINAL REGION REMORIN"/>
    <property type="match status" value="1"/>
</dbReference>
<dbReference type="OrthoDB" id="648416at2759"/>
<name>A0A8B8LYV4_ABRPR</name>
<reference evidence="6" key="2">
    <citation type="submission" date="2025-08" db="UniProtKB">
        <authorList>
            <consortium name="RefSeq"/>
        </authorList>
    </citation>
    <scope>IDENTIFICATION</scope>
    <source>
        <tissue evidence="6">Young leaves</tissue>
    </source>
</reference>
<feature type="compositionally biased region" description="Polar residues" evidence="3">
    <location>
        <begin position="1"/>
        <end position="11"/>
    </location>
</feature>
<evidence type="ECO:0000259" key="4">
    <source>
        <dbReference type="Pfam" id="PF03763"/>
    </source>
</evidence>
<dbReference type="AlphaFoldDB" id="A0A8B8LYV4"/>
<feature type="region of interest" description="Disordered" evidence="3">
    <location>
        <begin position="193"/>
        <end position="255"/>
    </location>
</feature>
<evidence type="ECO:0000313" key="6">
    <source>
        <dbReference type="RefSeq" id="XP_027360812.1"/>
    </source>
</evidence>
<accession>A0A8B8LYV4</accession>
<keyword evidence="2" id="KW-0175">Coiled coil</keyword>
<feature type="compositionally biased region" description="Polar residues" evidence="3">
    <location>
        <begin position="86"/>
        <end position="96"/>
    </location>
</feature>
<dbReference type="RefSeq" id="XP_027360812.1">
    <property type="nucleotide sequence ID" value="XM_027505011.1"/>
</dbReference>
<dbReference type="Proteomes" id="UP000694853">
    <property type="component" value="Unplaced"/>
</dbReference>
<comment type="similarity">
    <text evidence="1">Belongs to the remorin family.</text>
</comment>
<dbReference type="InterPro" id="IPR005516">
    <property type="entry name" value="Remorin_C"/>
</dbReference>
<sequence length="403" mass="44564">MKESSESSQKLGSFLSPGAPHYREKSLGSNKGWSSERVLQPASSSSSIKHASVTNFTPFNSGRTIPSKWDDAERWICSPVSGYANNKSSNAQLQQRPKSKSGPIVPPGTAYYSNYSPTIPLSQGLVVKNLMMGSPFSTGVLAPDALSVHHYYAHDTVFGPRFDIDNNVQCFSPLLNENSVALPSVSSAPMWSELQCEPSSPYSQDEKQDGTKNEDSVVSPFSKRDKGTQISPQETENDAPSSLKSSPSLGKDQQNGLSTKLEIRDVQVDCQATVIRWSKNYAPKLSFLPGKDFKKSTTDIAESTLDISKFQREEAKINAWETLQKAKAEAAIRKLEMNLEKKKSSSMDKILNKLRRAQMKAEKMRGQITVQKGQQVPKTWKVFSFHKYAQIRPPSSCFGCHAP</sequence>
<dbReference type="Pfam" id="PF03763">
    <property type="entry name" value="Remorin_C"/>
    <property type="match status" value="1"/>
</dbReference>
<evidence type="ECO:0000256" key="1">
    <source>
        <dbReference type="ARBA" id="ARBA00005711"/>
    </source>
</evidence>
<feature type="coiled-coil region" evidence="2">
    <location>
        <begin position="325"/>
        <end position="367"/>
    </location>
</feature>
<evidence type="ECO:0000256" key="2">
    <source>
        <dbReference type="SAM" id="Coils"/>
    </source>
</evidence>
<evidence type="ECO:0000256" key="3">
    <source>
        <dbReference type="SAM" id="MobiDB-lite"/>
    </source>
</evidence>
<feature type="region of interest" description="Disordered" evidence="3">
    <location>
        <begin position="1"/>
        <end position="48"/>
    </location>
</feature>